<organism evidence="1 2">
    <name type="scientific">Vibrio ostreicida</name>
    <dbReference type="NCBI Taxonomy" id="526588"/>
    <lineage>
        <taxon>Bacteria</taxon>
        <taxon>Pseudomonadati</taxon>
        <taxon>Pseudomonadota</taxon>
        <taxon>Gammaproteobacteria</taxon>
        <taxon>Vibrionales</taxon>
        <taxon>Vibrionaceae</taxon>
        <taxon>Vibrio</taxon>
    </lineage>
</organism>
<reference evidence="2" key="1">
    <citation type="journal article" date="2019" name="Int. J. Syst. Evol. Microbiol.">
        <title>The Global Catalogue of Microorganisms (GCM) 10K type strain sequencing project: providing services to taxonomists for standard genome sequencing and annotation.</title>
        <authorList>
            <consortium name="The Broad Institute Genomics Platform"/>
            <consortium name="The Broad Institute Genome Sequencing Center for Infectious Disease"/>
            <person name="Wu L."/>
            <person name="Ma J."/>
        </authorList>
    </citation>
    <scope>NUCLEOTIDE SEQUENCE [LARGE SCALE GENOMIC DNA]</scope>
    <source>
        <strain evidence="2">CECT 7398</strain>
    </source>
</reference>
<dbReference type="RefSeq" id="WP_076588896.1">
    <property type="nucleotide sequence ID" value="NZ_JAUFQC010000027.1"/>
</dbReference>
<keyword evidence="2" id="KW-1185">Reference proteome</keyword>
<comment type="caution">
    <text evidence="1">The sequence shown here is derived from an EMBL/GenBank/DDBJ whole genome shotgun (WGS) entry which is preliminary data.</text>
</comment>
<evidence type="ECO:0000313" key="1">
    <source>
        <dbReference type="EMBL" id="MDN3611696.1"/>
    </source>
</evidence>
<sequence length="170" mass="19193">MSDSANLILQAKNQWLVQQVEVEFPTKESLAGRQLYIEKASYFHMIEWPPASLEDDREPCDIEIHKADFHRLTVMFALLQSTRWSNQNEQALIVEFLTQIIFSPPCDLYVGFVNGEISAAAIVTKSDETALVSDIVTTSVTQNQFLAALMPIAEIDPQSYSDVFVETANY</sequence>
<dbReference type="EMBL" id="JAUFQC010000027">
    <property type="protein sequence ID" value="MDN3611696.1"/>
    <property type="molecule type" value="Genomic_DNA"/>
</dbReference>
<accession>A0ABT8BWZ8</accession>
<protein>
    <submittedName>
        <fullName evidence="1">Flavodoxin</fullName>
    </submittedName>
</protein>
<gene>
    <name evidence="1" type="ORF">QWZ16_19025</name>
</gene>
<name>A0ABT8BWZ8_9VIBR</name>
<evidence type="ECO:0000313" key="2">
    <source>
        <dbReference type="Proteomes" id="UP001238540"/>
    </source>
</evidence>
<proteinExistence type="predicted"/>
<dbReference type="Proteomes" id="UP001238540">
    <property type="component" value="Unassembled WGS sequence"/>
</dbReference>